<evidence type="ECO:0000313" key="2">
    <source>
        <dbReference type="EMBL" id="STX30558.1"/>
    </source>
</evidence>
<dbReference type="EMBL" id="UGNW01000001">
    <property type="protein sequence ID" value="STX30558.1"/>
    <property type="molecule type" value="Genomic_DNA"/>
</dbReference>
<evidence type="ECO:0000313" key="1">
    <source>
        <dbReference type="EMBL" id="KTC72426.1"/>
    </source>
</evidence>
<dbReference type="Proteomes" id="UP000255066">
    <property type="component" value="Unassembled WGS sequence"/>
</dbReference>
<dbReference type="EMBL" id="LNXT01000015">
    <property type="protein sequence ID" value="KTC72426.1"/>
    <property type="molecule type" value="Genomic_DNA"/>
</dbReference>
<dbReference type="STRING" id="28083.Lbir_1201"/>
<sequence length="58" mass="6490">MPIFTLDRIVSEPFGLRRSKAPSRRLGIEWSLRDAAKAPPLAERIEIKDEELSGQAGI</sequence>
<name>A0A378I5S1_9GAMM</name>
<keyword evidence="3" id="KW-1185">Reference proteome</keyword>
<gene>
    <name evidence="1" type="ORF">Lbir_1201</name>
    <name evidence="2" type="ORF">NCTC12437_00316</name>
</gene>
<dbReference type="Proteomes" id="UP000054735">
    <property type="component" value="Unassembled WGS sequence"/>
</dbReference>
<dbReference type="AlphaFoldDB" id="A0A378I5S1"/>
<organism evidence="2 4">
    <name type="scientific">Legionella birminghamensis</name>
    <dbReference type="NCBI Taxonomy" id="28083"/>
    <lineage>
        <taxon>Bacteria</taxon>
        <taxon>Pseudomonadati</taxon>
        <taxon>Pseudomonadota</taxon>
        <taxon>Gammaproteobacteria</taxon>
        <taxon>Legionellales</taxon>
        <taxon>Legionellaceae</taxon>
        <taxon>Legionella</taxon>
    </lineage>
</organism>
<accession>A0A378I5S1</accession>
<evidence type="ECO:0000313" key="3">
    <source>
        <dbReference type="Proteomes" id="UP000054735"/>
    </source>
</evidence>
<protein>
    <submittedName>
        <fullName evidence="2">Uncharacterized protein</fullName>
    </submittedName>
</protein>
<reference evidence="2 4" key="2">
    <citation type="submission" date="2018-06" db="EMBL/GenBank/DDBJ databases">
        <authorList>
            <consortium name="Pathogen Informatics"/>
            <person name="Doyle S."/>
        </authorList>
    </citation>
    <scope>NUCLEOTIDE SEQUENCE [LARGE SCALE GENOMIC DNA]</scope>
    <source>
        <strain evidence="2 4">NCTC12437</strain>
    </source>
</reference>
<proteinExistence type="predicted"/>
<evidence type="ECO:0000313" key="4">
    <source>
        <dbReference type="Proteomes" id="UP000255066"/>
    </source>
</evidence>
<reference evidence="1 3" key="1">
    <citation type="submission" date="2015-11" db="EMBL/GenBank/DDBJ databases">
        <title>Genomic analysis of 38 Legionella species identifies large and diverse effector repertoires.</title>
        <authorList>
            <person name="Burstein D."/>
            <person name="Amaro F."/>
            <person name="Zusman T."/>
            <person name="Lifshitz Z."/>
            <person name="Cohen O."/>
            <person name="Gilbert J.A."/>
            <person name="Pupko T."/>
            <person name="Shuman H.A."/>
            <person name="Segal G."/>
        </authorList>
    </citation>
    <scope>NUCLEOTIDE SEQUENCE [LARGE SCALE GENOMIC DNA]</scope>
    <source>
        <strain evidence="1 3">CDC#1407-AL-14</strain>
    </source>
</reference>